<dbReference type="NCBIfam" id="NF007980">
    <property type="entry name" value="PRK10707.1"/>
    <property type="match status" value="1"/>
</dbReference>
<evidence type="ECO:0000256" key="1">
    <source>
        <dbReference type="ARBA" id="ARBA00001936"/>
    </source>
</evidence>
<gene>
    <name evidence="8" type="ORF">TW77_17990</name>
</gene>
<feature type="domain" description="Nudix hydrolase" evidence="7">
    <location>
        <begin position="24"/>
        <end position="156"/>
    </location>
</feature>
<dbReference type="InterPro" id="IPR015797">
    <property type="entry name" value="NUDIX_hydrolase-like_dom_sf"/>
</dbReference>
<organism evidence="8 9">
    <name type="scientific">Pseudoalteromonas rubra</name>
    <dbReference type="NCBI Taxonomy" id="43658"/>
    <lineage>
        <taxon>Bacteria</taxon>
        <taxon>Pseudomonadati</taxon>
        <taxon>Pseudomonadota</taxon>
        <taxon>Gammaproteobacteria</taxon>
        <taxon>Alteromonadales</taxon>
        <taxon>Pseudoalteromonadaceae</taxon>
        <taxon>Pseudoalteromonas</taxon>
    </lineage>
</organism>
<dbReference type="Proteomes" id="UP000033452">
    <property type="component" value="Unassembled WGS sequence"/>
</dbReference>
<dbReference type="GO" id="GO:0010945">
    <property type="term" value="F:coenzyme A diphosphatase activity"/>
    <property type="evidence" value="ECO:0007669"/>
    <property type="project" value="InterPro"/>
</dbReference>
<keyword evidence="3" id="KW-0479">Metal-binding</keyword>
<comment type="caution">
    <text evidence="8">The sequence shown here is derived from an EMBL/GenBank/DDBJ whole genome shotgun (WGS) entry which is preliminary data.</text>
</comment>
<dbReference type="OrthoDB" id="9802805at2"/>
<dbReference type="AlphaFoldDB" id="A0A0F4QH92"/>
<evidence type="ECO:0000259" key="7">
    <source>
        <dbReference type="PROSITE" id="PS51462"/>
    </source>
</evidence>
<dbReference type="PANTHER" id="PTHR12992">
    <property type="entry name" value="NUDIX HYDROLASE"/>
    <property type="match status" value="1"/>
</dbReference>
<dbReference type="PROSITE" id="PS51462">
    <property type="entry name" value="NUDIX"/>
    <property type="match status" value="1"/>
</dbReference>
<dbReference type="RefSeq" id="WP_046006370.1">
    <property type="nucleotide sequence ID" value="NZ_JXYA01000045.1"/>
</dbReference>
<keyword evidence="4" id="KW-0378">Hydrolase</keyword>
<dbReference type="SUPFAM" id="SSF55811">
    <property type="entry name" value="Nudix"/>
    <property type="match status" value="1"/>
</dbReference>
<accession>A0A0F4QH92</accession>
<dbReference type="InterPro" id="IPR045121">
    <property type="entry name" value="CoAse"/>
</dbReference>
<dbReference type="Gene3D" id="3.90.79.10">
    <property type="entry name" value="Nucleoside Triphosphate Pyrophosphohydrolase"/>
    <property type="match status" value="1"/>
</dbReference>
<dbReference type="CDD" id="cd03426">
    <property type="entry name" value="NUDIX_CoAse_Nudt7"/>
    <property type="match status" value="1"/>
</dbReference>
<dbReference type="PANTHER" id="PTHR12992:SF11">
    <property type="entry name" value="MITOCHONDRIAL COENZYME A DIPHOSPHATASE NUDT8"/>
    <property type="match status" value="1"/>
</dbReference>
<keyword evidence="9" id="KW-1185">Reference proteome</keyword>
<reference evidence="8 9" key="1">
    <citation type="journal article" date="2015" name="BMC Genomics">
        <title>Genome mining reveals unlocked bioactive potential of marine Gram-negative bacteria.</title>
        <authorList>
            <person name="Machado H."/>
            <person name="Sonnenschein E.C."/>
            <person name="Melchiorsen J."/>
            <person name="Gram L."/>
        </authorList>
    </citation>
    <scope>NUCLEOTIDE SEQUENCE [LARGE SCALE GENOMIC DNA]</scope>
    <source>
        <strain evidence="8 9">S2471</strain>
    </source>
</reference>
<comment type="cofactor">
    <cofactor evidence="2">
        <name>Mg(2+)</name>
        <dbReference type="ChEBI" id="CHEBI:18420"/>
    </cofactor>
</comment>
<evidence type="ECO:0000256" key="6">
    <source>
        <dbReference type="ARBA" id="ARBA00023211"/>
    </source>
</evidence>
<evidence type="ECO:0000313" key="8">
    <source>
        <dbReference type="EMBL" id="KJZ06699.1"/>
    </source>
</evidence>
<keyword evidence="6" id="KW-0464">Manganese</keyword>
<dbReference type="InterPro" id="IPR000086">
    <property type="entry name" value="NUDIX_hydrolase_dom"/>
</dbReference>
<keyword evidence="5" id="KW-0460">Magnesium</keyword>
<sequence length="185" mass="20162">MNLQHVISRFSLGGSTLTPVSGQGQESAVLVPLLEVDGEASMLLCKRSAQLRSHPSQLCFPGGKVELQDTSVITTALRESQEEIALDPQQVNPVGVLPLHTTLTGFRITPVLAVLDRNASWETQSDEVEHVFTLPLSLLAQQHAWQPVQTQLRGKTVTFDGLMTQHGLLWGATAKIVQQLLIRVA</sequence>
<dbReference type="PATRIC" id="fig|43658.5.peg.3799"/>
<evidence type="ECO:0000256" key="4">
    <source>
        <dbReference type="ARBA" id="ARBA00022801"/>
    </source>
</evidence>
<evidence type="ECO:0000256" key="3">
    <source>
        <dbReference type="ARBA" id="ARBA00022723"/>
    </source>
</evidence>
<dbReference type="GO" id="GO:0046872">
    <property type="term" value="F:metal ion binding"/>
    <property type="evidence" value="ECO:0007669"/>
    <property type="project" value="UniProtKB-KW"/>
</dbReference>
<evidence type="ECO:0000313" key="9">
    <source>
        <dbReference type="Proteomes" id="UP000033452"/>
    </source>
</evidence>
<evidence type="ECO:0000256" key="2">
    <source>
        <dbReference type="ARBA" id="ARBA00001946"/>
    </source>
</evidence>
<name>A0A0F4QH92_9GAMM</name>
<dbReference type="Pfam" id="PF00293">
    <property type="entry name" value="NUDIX"/>
    <property type="match status" value="1"/>
</dbReference>
<comment type="cofactor">
    <cofactor evidence="1">
        <name>Mn(2+)</name>
        <dbReference type="ChEBI" id="CHEBI:29035"/>
    </cofactor>
</comment>
<protein>
    <recommendedName>
        <fullName evidence="7">Nudix hydrolase domain-containing protein</fullName>
    </recommendedName>
</protein>
<proteinExistence type="predicted"/>
<evidence type="ECO:0000256" key="5">
    <source>
        <dbReference type="ARBA" id="ARBA00022842"/>
    </source>
</evidence>
<dbReference type="EMBL" id="JXYA01000045">
    <property type="protein sequence ID" value="KJZ06699.1"/>
    <property type="molecule type" value="Genomic_DNA"/>
</dbReference>